<protein>
    <submittedName>
        <fullName evidence="2">Uncharacterized protein</fullName>
    </submittedName>
</protein>
<evidence type="ECO:0000313" key="2">
    <source>
        <dbReference type="EMBL" id="RYO72389.1"/>
    </source>
</evidence>
<reference evidence="3" key="1">
    <citation type="journal article" date="2019" name="bioRxiv">
        <title>Genomics, evolutionary history and diagnostics of the Alternaria alternata species group including apple and Asian pear pathotypes.</title>
        <authorList>
            <person name="Armitage A.D."/>
            <person name="Cockerton H.M."/>
            <person name="Sreenivasaprasad S."/>
            <person name="Woodhall J.W."/>
            <person name="Lane C.R."/>
            <person name="Harrison R.J."/>
            <person name="Clarkson J.P."/>
        </authorList>
    </citation>
    <scope>NUCLEOTIDE SEQUENCE [LARGE SCALE GENOMIC DNA]</scope>
    <source>
        <strain evidence="3">RGR 97.0016</strain>
    </source>
</reference>
<evidence type="ECO:0000313" key="3">
    <source>
        <dbReference type="Proteomes" id="UP000293823"/>
    </source>
</evidence>
<keyword evidence="3" id="KW-1185">Reference proteome</keyword>
<organism evidence="2 3">
    <name type="scientific">Alternaria arborescens</name>
    <dbReference type="NCBI Taxonomy" id="156630"/>
    <lineage>
        <taxon>Eukaryota</taxon>
        <taxon>Fungi</taxon>
        <taxon>Dikarya</taxon>
        <taxon>Ascomycota</taxon>
        <taxon>Pezizomycotina</taxon>
        <taxon>Dothideomycetes</taxon>
        <taxon>Pleosporomycetidae</taxon>
        <taxon>Pleosporales</taxon>
        <taxon>Pleosporineae</taxon>
        <taxon>Pleosporaceae</taxon>
        <taxon>Alternaria</taxon>
        <taxon>Alternaria sect. Alternaria</taxon>
    </lineage>
</organism>
<gene>
    <name evidence="2" type="ORF">AA0113_g1393</name>
</gene>
<accession>A0A4Q4SQ07</accession>
<evidence type="ECO:0000256" key="1">
    <source>
        <dbReference type="SAM" id="MobiDB-lite"/>
    </source>
</evidence>
<dbReference type="EMBL" id="PEJP01000004">
    <property type="protein sequence ID" value="RYO72389.1"/>
    <property type="molecule type" value="Genomic_DNA"/>
</dbReference>
<proteinExistence type="predicted"/>
<dbReference type="AlphaFoldDB" id="A0A4Q4SQ07"/>
<feature type="region of interest" description="Disordered" evidence="1">
    <location>
        <begin position="1"/>
        <end position="33"/>
    </location>
</feature>
<comment type="caution">
    <text evidence="2">The sequence shown here is derived from an EMBL/GenBank/DDBJ whole genome shotgun (WGS) entry which is preliminary data.</text>
</comment>
<dbReference type="Proteomes" id="UP000293823">
    <property type="component" value="Unassembled WGS sequence"/>
</dbReference>
<sequence length="317" mass="34679">MYNYYREPTGAMSTSNRNREGLEPAPSHSGFDEQSRANTALFGYGQDGLQSTRQPYTGCVPRNRLSWDEHAQHGTTVSNTVEAQPDWTLPGRTNFARNLVVSADSGASPYSHPLPHNHSATVFNVQGREDDLEMSRLPGPATAYRPTSNGAYPYDLSGLSPALVAQGSENLDNNFEPLMEGIGDFQTNTDQEPWSAYEPNQILQSSQKDFASLGTYPNGIPYTNPSTFGNGNSESSYQTGDDSWTRISSNNPSDDVIYDSMLTERPIIPNFQVPPGTAPDSNVSTQMHIPPYFRVRHATPPVGLQGHAIDTSNLETG</sequence>
<dbReference type="OrthoDB" id="3688585at2759"/>
<name>A0A4Q4SQ07_9PLEO</name>